<dbReference type="InterPro" id="IPR025668">
    <property type="entry name" value="Tnp_DDE_dom"/>
</dbReference>
<comment type="caution">
    <text evidence="3">The sequence shown here is derived from an EMBL/GenBank/DDBJ whole genome shotgun (WGS) entry which is preliminary data.</text>
</comment>
<dbReference type="PANTHER" id="PTHR35604:SF2">
    <property type="entry name" value="TRANSPOSASE INSH FOR INSERTION SEQUENCE ELEMENT IS5A-RELATED"/>
    <property type="match status" value="1"/>
</dbReference>
<dbReference type="Pfam" id="PF05598">
    <property type="entry name" value="DUF772"/>
    <property type="match status" value="1"/>
</dbReference>
<proteinExistence type="predicted"/>
<gene>
    <name evidence="3" type="ORF">GCM10019016_092960</name>
</gene>
<feature type="domain" description="Transposase DDE" evidence="2">
    <location>
        <begin position="402"/>
        <end position="528"/>
    </location>
</feature>
<evidence type="ECO:0008006" key="5">
    <source>
        <dbReference type="Google" id="ProtNLM"/>
    </source>
</evidence>
<dbReference type="InterPro" id="IPR008490">
    <property type="entry name" value="Transposase_InsH_N"/>
</dbReference>
<dbReference type="PANTHER" id="PTHR35604">
    <property type="entry name" value="TRANSPOSASE INSH FOR INSERTION SEQUENCE ELEMENT IS5A-RELATED"/>
    <property type="match status" value="1"/>
</dbReference>
<keyword evidence="4" id="KW-1185">Reference proteome</keyword>
<protein>
    <recommendedName>
        <fullName evidence="5">IS1182 family transposase</fullName>
    </recommendedName>
</protein>
<dbReference type="Pfam" id="PF13751">
    <property type="entry name" value="DDE_Tnp_1_6"/>
    <property type="match status" value="1"/>
</dbReference>
<organism evidence="3 4">
    <name type="scientific">Streptomyces prasinosporus</name>
    <dbReference type="NCBI Taxonomy" id="68256"/>
    <lineage>
        <taxon>Bacteria</taxon>
        <taxon>Bacillati</taxon>
        <taxon>Actinomycetota</taxon>
        <taxon>Actinomycetes</taxon>
        <taxon>Kitasatosporales</taxon>
        <taxon>Streptomycetaceae</taxon>
        <taxon>Streptomyces</taxon>
        <taxon>Streptomyces albogriseolus group</taxon>
    </lineage>
</organism>
<accession>A0ABP6U3F4</accession>
<name>A0ABP6U3F4_9ACTN</name>
<evidence type="ECO:0000259" key="2">
    <source>
        <dbReference type="Pfam" id="PF13751"/>
    </source>
</evidence>
<evidence type="ECO:0000313" key="3">
    <source>
        <dbReference type="EMBL" id="GAA3502188.1"/>
    </source>
</evidence>
<dbReference type="InterPro" id="IPR047629">
    <property type="entry name" value="IS1182_transpos"/>
</dbReference>
<feature type="domain" description="Transposase InsH N-terminal" evidence="1">
    <location>
        <begin position="42"/>
        <end position="113"/>
    </location>
</feature>
<dbReference type="RefSeq" id="WP_345583339.1">
    <property type="nucleotide sequence ID" value="NZ_BAAAXF010000064.1"/>
</dbReference>
<dbReference type="Proteomes" id="UP001501455">
    <property type="component" value="Unassembled WGS sequence"/>
</dbReference>
<reference evidence="4" key="1">
    <citation type="journal article" date="2019" name="Int. J. Syst. Evol. Microbiol.">
        <title>The Global Catalogue of Microorganisms (GCM) 10K type strain sequencing project: providing services to taxonomists for standard genome sequencing and annotation.</title>
        <authorList>
            <consortium name="The Broad Institute Genomics Platform"/>
            <consortium name="The Broad Institute Genome Sequencing Center for Infectious Disease"/>
            <person name="Wu L."/>
            <person name="Ma J."/>
        </authorList>
    </citation>
    <scope>NUCLEOTIDE SEQUENCE [LARGE SCALE GENOMIC DNA]</scope>
    <source>
        <strain evidence="4">JCM 4816</strain>
    </source>
</reference>
<evidence type="ECO:0000313" key="4">
    <source>
        <dbReference type="Proteomes" id="UP001501455"/>
    </source>
</evidence>
<dbReference type="NCBIfam" id="NF033551">
    <property type="entry name" value="transpos_IS1182"/>
    <property type="match status" value="1"/>
</dbReference>
<evidence type="ECO:0000259" key="1">
    <source>
        <dbReference type="Pfam" id="PF05598"/>
    </source>
</evidence>
<sequence length="557" mass="61683">MSLHARKVDGVPEETARIARAAFPKASLAMRIRDEPGELFSDADFAGLYPNRGKPAWAPGRLALVSVVQLAEGLSDRQAADAVRGRLDWKYLLGLELADPGFDHSVLTEFRDRLIAGDAGIQLLDRVLEAAVERGLLKAGGRARTDSTIVLSAARRINGLVRLGETLRAALNTVAAHEPEWLADWVPSEWFDRYAIRFEDTRLPKGKARQAELIEQIGADGLSLLAALYGPDAPSSLRLLARAQTLRQMWIQQYFVDDGQVRRRDLKGRPPGAERLVTPYDTDARGSAKRGVFWDGCKVHLTETCEADGPNLITHVATTDSTVQDVRLVAPIHAHLAERDLLPDRHLVDAGYATAREVVTARQNHEVNLVGPILASTSWQTKEGGGFSQADFTIDWKNQQVTCPNGATSSRWAEDRSQEGAAVVRARFPTAACRPCRAREQCTRSNSKSDMGRRITLRPRAGHEAIQQARAQEDTPEWKEQYAHRAGVEGAISPGVRAFGLRRCRYYGLAKVRLQHQLTATAMNFHRLNAWWTDAPRARTRVSHLAALRPTAQNFCS</sequence>
<dbReference type="EMBL" id="BAAAXF010000064">
    <property type="protein sequence ID" value="GAA3502188.1"/>
    <property type="molecule type" value="Genomic_DNA"/>
</dbReference>